<organism evidence="2 3">
    <name type="scientific">Steinernema glaseri</name>
    <dbReference type="NCBI Taxonomy" id="37863"/>
    <lineage>
        <taxon>Eukaryota</taxon>
        <taxon>Metazoa</taxon>
        <taxon>Ecdysozoa</taxon>
        <taxon>Nematoda</taxon>
        <taxon>Chromadorea</taxon>
        <taxon>Rhabditida</taxon>
        <taxon>Tylenchina</taxon>
        <taxon>Panagrolaimomorpha</taxon>
        <taxon>Strongyloidoidea</taxon>
        <taxon>Steinernematidae</taxon>
        <taxon>Steinernema</taxon>
    </lineage>
</organism>
<evidence type="ECO:0000256" key="1">
    <source>
        <dbReference type="SAM" id="MobiDB-lite"/>
    </source>
</evidence>
<protein>
    <submittedName>
        <fullName evidence="3">Uncharacterized protein</fullName>
    </submittedName>
</protein>
<feature type="region of interest" description="Disordered" evidence="1">
    <location>
        <begin position="41"/>
        <end position="60"/>
    </location>
</feature>
<evidence type="ECO:0000313" key="2">
    <source>
        <dbReference type="Proteomes" id="UP000095287"/>
    </source>
</evidence>
<evidence type="ECO:0000313" key="3">
    <source>
        <dbReference type="WBParaSite" id="L893_g24561.t1"/>
    </source>
</evidence>
<sequence>MLWRKVCKTQRFPSLYAGYITHSPRQNINIAYLSPKLHINQEGSPGRHANRQDQRRDNWPVVARPGPLSRVCPAVYTNGNRCAISFSD</sequence>
<accession>A0A1I7ZB24</accession>
<proteinExistence type="predicted"/>
<reference evidence="3" key="1">
    <citation type="submission" date="2016-11" db="UniProtKB">
        <authorList>
            <consortium name="WormBaseParasite"/>
        </authorList>
    </citation>
    <scope>IDENTIFICATION</scope>
</reference>
<dbReference type="AlphaFoldDB" id="A0A1I7ZB24"/>
<dbReference type="Proteomes" id="UP000095287">
    <property type="component" value="Unplaced"/>
</dbReference>
<name>A0A1I7ZB24_9BILA</name>
<keyword evidence="2" id="KW-1185">Reference proteome</keyword>
<dbReference type="WBParaSite" id="L893_g24561.t1">
    <property type="protein sequence ID" value="L893_g24561.t1"/>
    <property type="gene ID" value="L893_g24561"/>
</dbReference>